<dbReference type="GO" id="GO:0008253">
    <property type="term" value="F:5'-nucleotidase activity"/>
    <property type="evidence" value="ECO:0007669"/>
    <property type="project" value="UniProtKB-EC"/>
</dbReference>
<feature type="domain" description="Calcineurin-like phosphoesterase" evidence="3">
    <location>
        <begin position="42"/>
        <end position="293"/>
    </location>
</feature>
<reference evidence="6" key="1">
    <citation type="journal article" date="2014" name="Soil Biol. Biochem.">
        <title>Structure and function of bacterial communities in ageing soils: Insights from the Mendocino ecological staircase.</title>
        <authorList>
            <person name="Uroz S."/>
            <person name="Tech J.J."/>
            <person name="Sawaya N.A."/>
            <person name="Frey-Klett P."/>
            <person name="Leveau J.H.J."/>
        </authorList>
    </citation>
    <scope>NUCLEOTIDE SEQUENCE [LARGE SCALE GENOMIC DNA]</scope>
    <source>
        <strain evidence="6">Cal35</strain>
    </source>
</reference>
<comment type="similarity">
    <text evidence="2">Belongs to the 5'-nucleotidase family.</text>
</comment>
<dbReference type="Proteomes" id="UP000030302">
    <property type="component" value="Chromosome"/>
</dbReference>
<dbReference type="Pfam" id="PF00149">
    <property type="entry name" value="Metallophos"/>
    <property type="match status" value="1"/>
</dbReference>
<name>A0A0A1FGY1_9BURK</name>
<evidence type="ECO:0000313" key="6">
    <source>
        <dbReference type="Proteomes" id="UP000030302"/>
    </source>
</evidence>
<dbReference type="OrthoDB" id="9803927at2"/>
<dbReference type="SUPFAM" id="SSF56300">
    <property type="entry name" value="Metallo-dependent phosphatases"/>
    <property type="match status" value="1"/>
</dbReference>
<dbReference type="SUPFAM" id="SSF55816">
    <property type="entry name" value="5'-nucleotidase (syn. UDP-sugar hydrolase), C-terminal domain"/>
    <property type="match status" value="1"/>
</dbReference>
<feature type="signal peptide" evidence="2">
    <location>
        <begin position="1"/>
        <end position="25"/>
    </location>
</feature>
<dbReference type="KEGG" id="care:LT85_4648"/>
<keyword evidence="1 2" id="KW-0732">Signal</keyword>
<dbReference type="PROSITE" id="PS51257">
    <property type="entry name" value="PROKAR_LIPOPROTEIN"/>
    <property type="match status" value="1"/>
</dbReference>
<keyword evidence="2 5" id="KW-0378">Hydrolase</keyword>
<dbReference type="HOGENOM" id="CLU_005854_5_2_4"/>
<dbReference type="AlphaFoldDB" id="A0A0A1FGY1"/>
<dbReference type="InterPro" id="IPR004843">
    <property type="entry name" value="Calcineurin-like_PHP"/>
</dbReference>
<dbReference type="Gene3D" id="3.60.21.10">
    <property type="match status" value="1"/>
</dbReference>
<sequence>MSQMRATSFSRTTLASCLAAFFLTACSGLQSLPPNAPVTINLVAINDLHGHLEAETKSFASVADANPRKLKVGGIDTIGGALNAWRAEDPQLLLVGAGDLIGASPALSSIWADEPTIDALNQLKLRVSSVGNHEFDQGTTELLRYQHGGCQSNRPDKACHYEDTFPGAQFSYLAANVIVNDSGRPLLPPYRVEQVRGVKIAFIGAVVRETEKMVSADGIANVHFIDEANAINQWVPEIKAQGVSAIVVLIHQGGETPEPFDKPDCSQLRGPIVDIVKRLDPAIKLVISAHSHNGYTCQVDGRTVTQGESFGHMLTRISLTIDPRGASLPEKITAISARNVLMDPQRFAPDPALAGFLKKLEARSKVVLAQPIARIAVPHIDKQINDAGESPLGDVIADSQLAATRKLGAQIALINHKSIRENLESGAGGSNYAQVAATTPYGNTLVLLSLSGKQILALLEQQSWLDQDRPGGRFMLQVSHGLSYRWDARQPLGQRVVPGSVTLNGVVLDPKKQYRLSVNSFIAQGGDGFSLLTQGTDRIDTGINDLDALSLYLIAREREGHPAGSAQTDARILRVN</sequence>
<feature type="chain" id="PRO_5005108753" evidence="2">
    <location>
        <begin position="26"/>
        <end position="576"/>
    </location>
</feature>
<protein>
    <submittedName>
        <fullName evidence="5">5'-nucleotidase</fullName>
        <ecNumber evidence="5">3.1.3.5</ecNumber>
    </submittedName>
</protein>
<proteinExistence type="inferred from homology"/>
<keyword evidence="6" id="KW-1185">Reference proteome</keyword>
<dbReference type="InterPro" id="IPR036907">
    <property type="entry name" value="5'-Nucleotdase_C_sf"/>
</dbReference>
<dbReference type="PANTHER" id="PTHR11575">
    <property type="entry name" value="5'-NUCLEOTIDASE-RELATED"/>
    <property type="match status" value="1"/>
</dbReference>
<dbReference type="EMBL" id="CP009962">
    <property type="protein sequence ID" value="AIY43806.1"/>
    <property type="molecule type" value="Genomic_DNA"/>
</dbReference>
<evidence type="ECO:0000259" key="3">
    <source>
        <dbReference type="Pfam" id="PF00149"/>
    </source>
</evidence>
<dbReference type="GO" id="GO:0009166">
    <property type="term" value="P:nucleotide catabolic process"/>
    <property type="evidence" value="ECO:0007669"/>
    <property type="project" value="InterPro"/>
</dbReference>
<organism evidence="5 6">
    <name type="scientific">Collimonas arenae</name>
    <dbReference type="NCBI Taxonomy" id="279058"/>
    <lineage>
        <taxon>Bacteria</taxon>
        <taxon>Pseudomonadati</taxon>
        <taxon>Pseudomonadota</taxon>
        <taxon>Betaproteobacteria</taxon>
        <taxon>Burkholderiales</taxon>
        <taxon>Oxalobacteraceae</taxon>
        <taxon>Collimonas</taxon>
    </lineage>
</organism>
<dbReference type="GO" id="GO:0030288">
    <property type="term" value="C:outer membrane-bounded periplasmic space"/>
    <property type="evidence" value="ECO:0007669"/>
    <property type="project" value="TreeGrafter"/>
</dbReference>
<feature type="domain" description="5'-Nucleotidase C-terminal" evidence="4">
    <location>
        <begin position="372"/>
        <end position="533"/>
    </location>
</feature>
<dbReference type="InterPro" id="IPR008334">
    <property type="entry name" value="5'-Nucleotdase_C"/>
</dbReference>
<gene>
    <name evidence="5" type="ORF">LT85_4648</name>
</gene>
<evidence type="ECO:0000256" key="1">
    <source>
        <dbReference type="ARBA" id="ARBA00022729"/>
    </source>
</evidence>
<keyword evidence="2" id="KW-0547">Nucleotide-binding</keyword>
<dbReference type="STRING" id="279058.LT85_4648"/>
<dbReference type="InterPro" id="IPR006179">
    <property type="entry name" value="5_nucleotidase/apyrase"/>
</dbReference>
<dbReference type="InterPro" id="IPR029052">
    <property type="entry name" value="Metallo-depent_PP-like"/>
</dbReference>
<dbReference type="GO" id="GO:0000166">
    <property type="term" value="F:nucleotide binding"/>
    <property type="evidence" value="ECO:0007669"/>
    <property type="project" value="UniProtKB-KW"/>
</dbReference>
<dbReference type="EC" id="3.1.3.5" evidence="5"/>
<evidence type="ECO:0000313" key="5">
    <source>
        <dbReference type="EMBL" id="AIY43806.1"/>
    </source>
</evidence>
<evidence type="ECO:0000259" key="4">
    <source>
        <dbReference type="Pfam" id="PF02872"/>
    </source>
</evidence>
<dbReference type="Pfam" id="PF02872">
    <property type="entry name" value="5_nucleotid_C"/>
    <property type="match status" value="1"/>
</dbReference>
<evidence type="ECO:0000256" key="2">
    <source>
        <dbReference type="RuleBase" id="RU362119"/>
    </source>
</evidence>
<accession>A0A0A1FGY1</accession>
<dbReference type="PRINTS" id="PR01607">
    <property type="entry name" value="APYRASEFAMLY"/>
</dbReference>
<dbReference type="GO" id="GO:0008768">
    <property type="term" value="F:UDP-sugar diphosphatase activity"/>
    <property type="evidence" value="ECO:0007669"/>
    <property type="project" value="TreeGrafter"/>
</dbReference>
<dbReference type="PANTHER" id="PTHR11575:SF24">
    <property type="entry name" value="5'-NUCLEOTIDASE"/>
    <property type="match status" value="1"/>
</dbReference>
<dbReference type="Gene3D" id="3.90.780.10">
    <property type="entry name" value="5'-Nucleotidase, C-terminal domain"/>
    <property type="match status" value="1"/>
</dbReference>